<reference evidence="2" key="1">
    <citation type="submission" date="2025-08" db="UniProtKB">
        <authorList>
            <consortium name="RefSeq"/>
        </authorList>
    </citation>
    <scope>IDENTIFICATION</scope>
    <source>
        <tissue evidence="2">Whole insect</tissue>
    </source>
</reference>
<organism evidence="2">
    <name type="scientific">Diabrotica virgifera virgifera</name>
    <name type="common">western corn rootworm</name>
    <dbReference type="NCBI Taxonomy" id="50390"/>
    <lineage>
        <taxon>Eukaryota</taxon>
        <taxon>Metazoa</taxon>
        <taxon>Ecdysozoa</taxon>
        <taxon>Arthropoda</taxon>
        <taxon>Hexapoda</taxon>
        <taxon>Insecta</taxon>
        <taxon>Pterygota</taxon>
        <taxon>Neoptera</taxon>
        <taxon>Endopterygota</taxon>
        <taxon>Coleoptera</taxon>
        <taxon>Polyphaga</taxon>
        <taxon>Cucujiformia</taxon>
        <taxon>Chrysomeloidea</taxon>
        <taxon>Chrysomelidae</taxon>
        <taxon>Galerucinae</taxon>
        <taxon>Diabroticina</taxon>
        <taxon>Diabroticites</taxon>
        <taxon>Diabrotica</taxon>
    </lineage>
</organism>
<dbReference type="Pfam" id="PF25273">
    <property type="entry name" value="DUF7869"/>
    <property type="match status" value="1"/>
</dbReference>
<feature type="domain" description="DUF7869" evidence="1">
    <location>
        <begin position="71"/>
        <end position="222"/>
    </location>
</feature>
<dbReference type="PANTHER" id="PTHR34415">
    <property type="entry name" value="INTEGRASE CATALYTIC DOMAIN-CONTAINING PROTEIN"/>
    <property type="match status" value="1"/>
</dbReference>
<accession>A0A6P7H8U1</accession>
<evidence type="ECO:0000313" key="2">
    <source>
        <dbReference type="RefSeq" id="XP_028155027.1"/>
    </source>
</evidence>
<evidence type="ECO:0000259" key="1">
    <source>
        <dbReference type="Pfam" id="PF25273"/>
    </source>
</evidence>
<dbReference type="InParanoid" id="A0A6P7H8U1"/>
<name>A0A6P7H8U1_DIAVI</name>
<dbReference type="RefSeq" id="XP_028155027.1">
    <property type="nucleotide sequence ID" value="XM_028299226.1"/>
</dbReference>
<protein>
    <submittedName>
        <fullName evidence="2">Uncharacterized protein LOC114348722</fullName>
    </submittedName>
</protein>
<gene>
    <name evidence="2" type="primary">LOC114348722</name>
</gene>
<proteinExistence type="predicted"/>
<sequence>MSHSGPYKSAFESQKADREFAIKSENTVYVTLDLQQTMPLPRLSTSKAFYLRQMWFYNLGIHIITKNVEKTVFCTWTENQASRGSSEIFSCFLRTIEVDLAFKEKDHLILWTDSCAGQNKNFLMLYLFKYLVGKGIFKTIEHKFPEVGHSYLDSDRAFGRIEKRPKKHQNIYIPDEYRDVIVSSTKKNMVIDMQHHFRDTENIMKTIKLMNRKKDLNEKVNFKTGIKWIRVDVFGSYLFKESYDYYTPFKMVCILKQKNFPSLLPEEFNIPRHIQNTGSLSKEKVDNLKEQLCFIPERDKWYYEAIIEQQKF</sequence>
<dbReference type="PANTHER" id="PTHR34415:SF1">
    <property type="entry name" value="INTEGRASE CATALYTIC DOMAIN-CONTAINING PROTEIN"/>
    <property type="match status" value="1"/>
</dbReference>
<dbReference type="InterPro" id="IPR057191">
    <property type="entry name" value="DUF7869"/>
</dbReference>
<dbReference type="AlphaFoldDB" id="A0A6P7H8U1"/>